<proteinExistence type="predicted"/>
<protein>
    <submittedName>
        <fullName evidence="2">Uncharacterized protein</fullName>
    </submittedName>
</protein>
<sequence length="85" mass="9329">MSHTANEIEAIGRYNREAQARTRARTLGLDPEQLNFDPNQCPCFSPSGLAKSIESTAVMRLLEARWHEQQTSTGGAKKTKKGVAA</sequence>
<evidence type="ECO:0000256" key="1">
    <source>
        <dbReference type="SAM" id="MobiDB-lite"/>
    </source>
</evidence>
<name>A0ABU8VP70_9BURK</name>
<feature type="region of interest" description="Disordered" evidence="1">
    <location>
        <begin position="65"/>
        <end position="85"/>
    </location>
</feature>
<evidence type="ECO:0000313" key="3">
    <source>
        <dbReference type="Proteomes" id="UP001365846"/>
    </source>
</evidence>
<comment type="caution">
    <text evidence="2">The sequence shown here is derived from an EMBL/GenBank/DDBJ whole genome shotgun (WGS) entry which is preliminary data.</text>
</comment>
<gene>
    <name evidence="2" type="ORF">WKW77_30625</name>
</gene>
<dbReference type="RefSeq" id="WP_340360660.1">
    <property type="nucleotide sequence ID" value="NZ_JBBKZU010000020.1"/>
</dbReference>
<keyword evidence="3" id="KW-1185">Reference proteome</keyword>
<evidence type="ECO:0000313" key="2">
    <source>
        <dbReference type="EMBL" id="MEJ8815454.1"/>
    </source>
</evidence>
<reference evidence="2 3" key="1">
    <citation type="submission" date="2024-03" db="EMBL/GenBank/DDBJ databases">
        <title>Novel species of the genus Variovorax.</title>
        <authorList>
            <person name="Liu Q."/>
            <person name="Xin Y.-H."/>
        </authorList>
    </citation>
    <scope>NUCLEOTIDE SEQUENCE [LARGE SCALE GENOMIC DNA]</scope>
    <source>
        <strain evidence="2 3">KACC 18899</strain>
    </source>
</reference>
<dbReference type="Proteomes" id="UP001365846">
    <property type="component" value="Unassembled WGS sequence"/>
</dbReference>
<accession>A0ABU8VP70</accession>
<dbReference type="EMBL" id="JBBKZU010000020">
    <property type="protein sequence ID" value="MEJ8815454.1"/>
    <property type="molecule type" value="Genomic_DNA"/>
</dbReference>
<organism evidence="2 3">
    <name type="scientific">Variovorax ureilyticus</name>
    <dbReference type="NCBI Taxonomy" id="1836198"/>
    <lineage>
        <taxon>Bacteria</taxon>
        <taxon>Pseudomonadati</taxon>
        <taxon>Pseudomonadota</taxon>
        <taxon>Betaproteobacteria</taxon>
        <taxon>Burkholderiales</taxon>
        <taxon>Comamonadaceae</taxon>
        <taxon>Variovorax</taxon>
    </lineage>
</organism>